<keyword evidence="7" id="KW-0963">Cytoplasm</keyword>
<dbReference type="GO" id="GO:0071144">
    <property type="term" value="C:heteromeric SMAD protein complex"/>
    <property type="evidence" value="ECO:0007669"/>
    <property type="project" value="TreeGrafter"/>
</dbReference>
<dbReference type="GO" id="GO:0030509">
    <property type="term" value="P:BMP signaling pathway"/>
    <property type="evidence" value="ECO:0007669"/>
    <property type="project" value="TreeGrafter"/>
</dbReference>
<dbReference type="GO" id="GO:0005737">
    <property type="term" value="C:cytoplasm"/>
    <property type="evidence" value="ECO:0007669"/>
    <property type="project" value="UniProtKB-SubCell"/>
</dbReference>
<evidence type="ECO:0000256" key="6">
    <source>
        <dbReference type="ARBA" id="ARBA00023242"/>
    </source>
</evidence>
<dbReference type="GO" id="GO:0070411">
    <property type="term" value="F:I-SMAD binding"/>
    <property type="evidence" value="ECO:0007669"/>
    <property type="project" value="TreeGrafter"/>
</dbReference>
<keyword evidence="5 7" id="KW-0804">Transcription</keyword>
<evidence type="ECO:0000256" key="7">
    <source>
        <dbReference type="RuleBase" id="RU361195"/>
    </source>
</evidence>
<dbReference type="GO" id="GO:0030154">
    <property type="term" value="P:cell differentiation"/>
    <property type="evidence" value="ECO:0007669"/>
    <property type="project" value="TreeGrafter"/>
</dbReference>
<evidence type="ECO:0000313" key="10">
    <source>
        <dbReference type="Proteomes" id="UP000887574"/>
    </source>
</evidence>
<dbReference type="InterPro" id="IPR013790">
    <property type="entry name" value="Dwarfin"/>
</dbReference>
<dbReference type="GO" id="GO:0000978">
    <property type="term" value="F:RNA polymerase II cis-regulatory region sequence-specific DNA binding"/>
    <property type="evidence" value="ECO:0007669"/>
    <property type="project" value="TreeGrafter"/>
</dbReference>
<feature type="domain" description="MH1" evidence="8">
    <location>
        <begin position="9"/>
        <end position="141"/>
    </location>
</feature>
<evidence type="ECO:0000256" key="1">
    <source>
        <dbReference type="ARBA" id="ARBA00005545"/>
    </source>
</evidence>
<dbReference type="InterPro" id="IPR036578">
    <property type="entry name" value="SMAD_MH1_sf"/>
</dbReference>
<dbReference type="InterPro" id="IPR001132">
    <property type="entry name" value="SMAD_dom_Dwarfin-type"/>
</dbReference>
<dbReference type="InterPro" id="IPR017855">
    <property type="entry name" value="SMAD-like_dom_sf"/>
</dbReference>
<evidence type="ECO:0000256" key="5">
    <source>
        <dbReference type="ARBA" id="ARBA00023163"/>
    </source>
</evidence>
<dbReference type="SMART" id="SM00524">
    <property type="entry name" value="DWB"/>
    <property type="match status" value="1"/>
</dbReference>
<organism evidence="10 11">
    <name type="scientific">Ditylenchus dipsaci</name>
    <dbReference type="NCBI Taxonomy" id="166011"/>
    <lineage>
        <taxon>Eukaryota</taxon>
        <taxon>Metazoa</taxon>
        <taxon>Ecdysozoa</taxon>
        <taxon>Nematoda</taxon>
        <taxon>Chromadorea</taxon>
        <taxon>Rhabditida</taxon>
        <taxon>Tylenchina</taxon>
        <taxon>Tylenchomorpha</taxon>
        <taxon>Sphaerularioidea</taxon>
        <taxon>Anguinidae</taxon>
        <taxon>Anguininae</taxon>
        <taxon>Ditylenchus</taxon>
    </lineage>
</organism>
<dbReference type="PANTHER" id="PTHR13703:SF65">
    <property type="entry name" value="DWARFIN SMA-3"/>
    <property type="match status" value="1"/>
</dbReference>
<comment type="similarity">
    <text evidence="1 7">Belongs to the dwarfin/SMAD family.</text>
</comment>
<reference evidence="11" key="1">
    <citation type="submission" date="2022-11" db="UniProtKB">
        <authorList>
            <consortium name="WormBaseParasite"/>
        </authorList>
    </citation>
    <scope>IDENTIFICATION</scope>
</reference>
<dbReference type="GO" id="GO:0050793">
    <property type="term" value="P:regulation of developmental process"/>
    <property type="evidence" value="ECO:0007669"/>
    <property type="project" value="UniProtKB-ARBA"/>
</dbReference>
<name>A0A915DMC5_9BILA</name>
<dbReference type="GO" id="GO:0000981">
    <property type="term" value="F:DNA-binding transcription factor activity, RNA polymerase II-specific"/>
    <property type="evidence" value="ECO:0007669"/>
    <property type="project" value="TreeGrafter"/>
</dbReference>
<dbReference type="PANTHER" id="PTHR13703">
    <property type="entry name" value="SMAD"/>
    <property type="match status" value="1"/>
</dbReference>
<keyword evidence="6 7" id="KW-0539">Nucleus</keyword>
<dbReference type="Proteomes" id="UP000887574">
    <property type="component" value="Unplaced"/>
</dbReference>
<comment type="subcellular location">
    <subcellularLocation>
        <location evidence="7">Cytoplasm</location>
    </subcellularLocation>
    <subcellularLocation>
        <location evidence="7">Nucleus</location>
    </subcellularLocation>
</comment>
<protein>
    <recommendedName>
        <fullName evidence="7">Mothers against decapentaplegic homolog</fullName>
        <shortName evidence="7">MAD homolog</shortName>
        <shortName evidence="7">Mothers against DPP homolog</shortName>
    </recommendedName>
    <alternativeName>
        <fullName evidence="7">SMAD family member</fullName>
    </alternativeName>
</protein>
<keyword evidence="10" id="KW-1185">Reference proteome</keyword>
<dbReference type="Pfam" id="PF03166">
    <property type="entry name" value="MH2"/>
    <property type="match status" value="1"/>
</dbReference>
<dbReference type="GO" id="GO:0009791">
    <property type="term" value="P:post-embryonic development"/>
    <property type="evidence" value="ECO:0007669"/>
    <property type="project" value="UniProtKB-ARBA"/>
</dbReference>
<evidence type="ECO:0000256" key="4">
    <source>
        <dbReference type="ARBA" id="ARBA00023015"/>
    </source>
</evidence>
<dbReference type="WBParaSite" id="jg20893">
    <property type="protein sequence ID" value="jg20893"/>
    <property type="gene ID" value="jg20893"/>
</dbReference>
<evidence type="ECO:0000259" key="8">
    <source>
        <dbReference type="PROSITE" id="PS51075"/>
    </source>
</evidence>
<dbReference type="InterPro" id="IPR008984">
    <property type="entry name" value="SMAD_FHA_dom_sf"/>
</dbReference>
<dbReference type="GO" id="GO:0046872">
    <property type="term" value="F:metal ion binding"/>
    <property type="evidence" value="ECO:0007669"/>
    <property type="project" value="UniProtKB-KW"/>
</dbReference>
<dbReference type="GO" id="GO:0009653">
    <property type="term" value="P:anatomical structure morphogenesis"/>
    <property type="evidence" value="ECO:0007669"/>
    <property type="project" value="TreeGrafter"/>
</dbReference>
<evidence type="ECO:0000256" key="2">
    <source>
        <dbReference type="ARBA" id="ARBA00022723"/>
    </source>
</evidence>
<dbReference type="AlphaFoldDB" id="A0A915DMC5"/>
<dbReference type="Gene3D" id="3.90.520.10">
    <property type="entry name" value="SMAD MH1 domain"/>
    <property type="match status" value="1"/>
</dbReference>
<dbReference type="PROSITE" id="PS51075">
    <property type="entry name" value="MH1"/>
    <property type="match status" value="1"/>
</dbReference>
<keyword evidence="4 7" id="KW-0805">Transcription regulation</keyword>
<dbReference type="Pfam" id="PF03165">
    <property type="entry name" value="MH1"/>
    <property type="match status" value="1"/>
</dbReference>
<feature type="domain" description="MH2" evidence="9">
    <location>
        <begin position="264"/>
        <end position="459"/>
    </location>
</feature>
<accession>A0A915DMC5</accession>
<dbReference type="SUPFAM" id="SSF49879">
    <property type="entry name" value="SMAD/FHA domain"/>
    <property type="match status" value="1"/>
</dbReference>
<dbReference type="SUPFAM" id="SSF56366">
    <property type="entry name" value="SMAD MH1 domain"/>
    <property type="match status" value="1"/>
</dbReference>
<proteinExistence type="inferred from homology"/>
<dbReference type="GO" id="GO:0051239">
    <property type="term" value="P:regulation of multicellular organismal process"/>
    <property type="evidence" value="ECO:0007669"/>
    <property type="project" value="UniProtKB-ARBA"/>
</dbReference>
<keyword evidence="2" id="KW-0479">Metal-binding</keyword>
<keyword evidence="3" id="KW-0862">Zinc</keyword>
<evidence type="ECO:0000259" key="9">
    <source>
        <dbReference type="PROSITE" id="PS51076"/>
    </source>
</evidence>
<sequence length="459" mass="52102">MNIFASLDPSVKKLLGWKLGDEEEKWALKAVESLVKKLRKRKNTYMGGGGGSVEDLEYALAHPGAHSKCVTIPRSLDGRLQVSHRKGLPHVIYCRVWRWPNVQSHHELKPTPDCLYPYDSRSDHICINPYHYQRVEAPLHPHSLRLANNIPHSQAPNHFQLHQNQHISATNSLSHPNSQFDPQRLLQNGSIRPSCTPSLSLQSVVNNHRTWVCHFPSALSDDDDFSGLGLMAGTNGFTALNGQLANSSARWPALTNQQQHPEYWCSVCYYELNCRVGEPFKVSGFKVTIDGFTDPSNDEERICLGLLSNVNRNNTIECTRRHIGRGVRFTCSDMHVTVLNLSESPIFIQSRNSNFKYSLQSTAVCRVPSNSSMVVFDYHLFHSMLEKAKSEGYNHVYELQKMCFIRMSFVKGWGVDYHRQDVTSTPCWIEMQLHQPLSWIDAVLSPMDPPDHLNITSVS</sequence>
<dbReference type="GO" id="GO:0060395">
    <property type="term" value="P:SMAD protein signal transduction"/>
    <property type="evidence" value="ECO:0007669"/>
    <property type="project" value="TreeGrafter"/>
</dbReference>
<dbReference type="PROSITE" id="PS51076">
    <property type="entry name" value="MH2"/>
    <property type="match status" value="1"/>
</dbReference>
<dbReference type="InterPro" id="IPR013019">
    <property type="entry name" value="MAD_homology_MH1"/>
</dbReference>
<dbReference type="SMART" id="SM00523">
    <property type="entry name" value="DWA"/>
    <property type="match status" value="1"/>
</dbReference>
<dbReference type="Gene3D" id="2.60.200.10">
    <property type="match status" value="1"/>
</dbReference>
<dbReference type="InterPro" id="IPR003619">
    <property type="entry name" value="MAD_homology1_Dwarfin-type"/>
</dbReference>
<evidence type="ECO:0000313" key="11">
    <source>
        <dbReference type="WBParaSite" id="jg20893"/>
    </source>
</evidence>
<evidence type="ECO:0000256" key="3">
    <source>
        <dbReference type="ARBA" id="ARBA00022833"/>
    </source>
</evidence>